<proteinExistence type="inferred from homology"/>
<dbReference type="Pfam" id="PF21362">
    <property type="entry name" value="Sina_RING"/>
    <property type="match status" value="1"/>
</dbReference>
<evidence type="ECO:0000259" key="11">
    <source>
        <dbReference type="PROSITE" id="PS51081"/>
    </source>
</evidence>
<evidence type="ECO:0000256" key="3">
    <source>
        <dbReference type="ARBA" id="ARBA00009119"/>
    </source>
</evidence>
<sequence>MGFFNIGAASNILKPPAMPIYTKGRVTCDYTAPTPTIWTASGLNVTEKVAPSSEGQKTWDFASILECPVCFSVPNMEIFNCEKGHSICGQCRKKLTTCVLCAGQYTQSRNFMMESMISYLAKNNILELDAGRMHVECIYKDDGCSKLLLPSEIEVHELDCECRPVQCIVESSSQCKPKPSLKISKYFQHLKDHHHIRGSSEASGMFTKIDRLFTEWNINVTWPPYYLQYDGKTFLRCAAIKNRNVSIWVQLIGQDGEADNYQAVVSLSSPSKKDGTEFHPGKVVARRLHGTNSRHSLVSYNSLFTLNRYGVARARTFNLLELEIGYSQQSVTWVKRGF</sequence>
<evidence type="ECO:0000256" key="7">
    <source>
        <dbReference type="ARBA" id="ARBA00022771"/>
    </source>
</evidence>
<dbReference type="InterPro" id="IPR013010">
    <property type="entry name" value="Znf_SIAH"/>
</dbReference>
<dbReference type="EMBL" id="CAXLJM020000045">
    <property type="protein sequence ID" value="CAL8110431.1"/>
    <property type="molecule type" value="Genomic_DNA"/>
</dbReference>
<keyword evidence="5" id="KW-0808">Transferase</keyword>
<keyword evidence="8" id="KW-0833">Ubl conjugation pathway</keyword>
<protein>
    <recommendedName>
        <fullName evidence="4">RING-type E3 ubiquitin transferase</fullName>
        <ecNumber evidence="4">2.3.2.27</ecNumber>
    </recommendedName>
</protein>
<evidence type="ECO:0000256" key="2">
    <source>
        <dbReference type="ARBA" id="ARBA00004906"/>
    </source>
</evidence>
<evidence type="ECO:0000256" key="10">
    <source>
        <dbReference type="PROSITE-ProRule" id="PRU00455"/>
    </source>
</evidence>
<dbReference type="InterPro" id="IPR004162">
    <property type="entry name" value="SINA-like_animal"/>
</dbReference>
<evidence type="ECO:0000256" key="8">
    <source>
        <dbReference type="ARBA" id="ARBA00022786"/>
    </source>
</evidence>
<evidence type="ECO:0000313" key="13">
    <source>
        <dbReference type="Proteomes" id="UP001642540"/>
    </source>
</evidence>
<keyword evidence="9" id="KW-0862">Zinc</keyword>
<dbReference type="EC" id="2.3.2.27" evidence="4"/>
<evidence type="ECO:0000256" key="9">
    <source>
        <dbReference type="ARBA" id="ARBA00022833"/>
    </source>
</evidence>
<dbReference type="PANTHER" id="PTHR45877:SF2">
    <property type="entry name" value="E3 UBIQUITIN-PROTEIN LIGASE SINA-RELATED"/>
    <property type="match status" value="1"/>
</dbReference>
<evidence type="ECO:0000256" key="6">
    <source>
        <dbReference type="ARBA" id="ARBA00022723"/>
    </source>
</evidence>
<dbReference type="InterPro" id="IPR049548">
    <property type="entry name" value="Sina-like_RING"/>
</dbReference>
<dbReference type="InterPro" id="IPR013083">
    <property type="entry name" value="Znf_RING/FYVE/PHD"/>
</dbReference>
<gene>
    <name evidence="12" type="ORF">ODALV1_LOCUS14244</name>
</gene>
<evidence type="ECO:0000256" key="4">
    <source>
        <dbReference type="ARBA" id="ARBA00012483"/>
    </source>
</evidence>
<dbReference type="SUPFAM" id="SSF49599">
    <property type="entry name" value="TRAF domain-like"/>
    <property type="match status" value="1"/>
</dbReference>
<keyword evidence="6" id="KW-0479">Metal-binding</keyword>
<comment type="similarity">
    <text evidence="3">Belongs to the SINA (Seven in absentia) family.</text>
</comment>
<organism evidence="12 13">
    <name type="scientific">Orchesella dallaii</name>
    <dbReference type="NCBI Taxonomy" id="48710"/>
    <lineage>
        <taxon>Eukaryota</taxon>
        <taxon>Metazoa</taxon>
        <taxon>Ecdysozoa</taxon>
        <taxon>Arthropoda</taxon>
        <taxon>Hexapoda</taxon>
        <taxon>Collembola</taxon>
        <taxon>Entomobryomorpha</taxon>
        <taxon>Entomobryoidea</taxon>
        <taxon>Orchesellidae</taxon>
        <taxon>Orchesellinae</taxon>
        <taxon>Orchesella</taxon>
    </lineage>
</organism>
<keyword evidence="13" id="KW-1185">Reference proteome</keyword>
<evidence type="ECO:0000256" key="1">
    <source>
        <dbReference type="ARBA" id="ARBA00000900"/>
    </source>
</evidence>
<reference evidence="12 13" key="1">
    <citation type="submission" date="2024-08" db="EMBL/GenBank/DDBJ databases">
        <authorList>
            <person name="Cucini C."/>
            <person name="Frati F."/>
        </authorList>
    </citation>
    <scope>NUCLEOTIDE SEQUENCE [LARGE SCALE GENOMIC DNA]</scope>
</reference>
<accession>A0ABP1QR97</accession>
<dbReference type="PROSITE" id="PS51081">
    <property type="entry name" value="ZF_SIAH"/>
    <property type="match status" value="1"/>
</dbReference>
<name>A0ABP1QR97_9HEXA</name>
<feature type="domain" description="SIAH-type" evidence="11">
    <location>
        <begin position="132"/>
        <end position="195"/>
    </location>
</feature>
<comment type="catalytic activity">
    <reaction evidence="1">
        <text>S-ubiquitinyl-[E2 ubiquitin-conjugating enzyme]-L-cysteine + [acceptor protein]-L-lysine = [E2 ubiquitin-conjugating enzyme]-L-cysteine + N(6)-ubiquitinyl-[acceptor protein]-L-lysine.</text>
        <dbReference type="EC" id="2.3.2.27"/>
    </reaction>
</comment>
<comment type="pathway">
    <text evidence="2">Protein modification; protein ubiquitination.</text>
</comment>
<keyword evidence="7 10" id="KW-0863">Zinc-finger</keyword>
<dbReference type="Gene3D" id="3.30.40.10">
    <property type="entry name" value="Zinc/RING finger domain, C3HC4 (zinc finger)"/>
    <property type="match status" value="2"/>
</dbReference>
<dbReference type="Proteomes" id="UP001642540">
    <property type="component" value="Unassembled WGS sequence"/>
</dbReference>
<comment type="caution">
    <text evidence="12">The sequence shown here is derived from an EMBL/GenBank/DDBJ whole genome shotgun (WGS) entry which is preliminary data.</text>
</comment>
<evidence type="ECO:0000256" key="5">
    <source>
        <dbReference type="ARBA" id="ARBA00022679"/>
    </source>
</evidence>
<evidence type="ECO:0000313" key="12">
    <source>
        <dbReference type="EMBL" id="CAL8110431.1"/>
    </source>
</evidence>
<dbReference type="PANTHER" id="PTHR45877">
    <property type="entry name" value="E3 UBIQUITIN-PROTEIN LIGASE SIAH2"/>
    <property type="match status" value="1"/>
</dbReference>